<evidence type="ECO:0000313" key="1">
    <source>
        <dbReference type="EMBL" id="WOO42512.1"/>
    </source>
</evidence>
<organism evidence="1 2">
    <name type="scientific">Rubellicoccus peritrichatus</name>
    <dbReference type="NCBI Taxonomy" id="3080537"/>
    <lineage>
        <taxon>Bacteria</taxon>
        <taxon>Pseudomonadati</taxon>
        <taxon>Verrucomicrobiota</taxon>
        <taxon>Opitutia</taxon>
        <taxon>Puniceicoccales</taxon>
        <taxon>Cerasicoccaceae</taxon>
        <taxon>Rubellicoccus</taxon>
    </lineage>
</organism>
<dbReference type="EMBL" id="CP136920">
    <property type="protein sequence ID" value="WOO42512.1"/>
    <property type="molecule type" value="Genomic_DNA"/>
</dbReference>
<dbReference type="RefSeq" id="WP_317835034.1">
    <property type="nucleotide sequence ID" value="NZ_CP136920.1"/>
</dbReference>
<sequence>MKDSIRIAIMIILSGCKTNEPAQLRTAKDGYIVNREYGFNGYSIKFPEGYRKFDLGDPEIESSWAADIEANNQVYLASRTYPVITSDVIVNGNKMIIVSAERTTLQKPLSQMRANEKNMVLRNSAANWEVYGDASMQNSSVQKIGDKDVARISSSHDDGYTEYYIALGGLREIYTFWGFTTDDDPSVLKADIETMILSIEN</sequence>
<evidence type="ECO:0000313" key="2">
    <source>
        <dbReference type="Proteomes" id="UP001304300"/>
    </source>
</evidence>
<reference evidence="1 2" key="1">
    <citation type="submission" date="2023-10" db="EMBL/GenBank/DDBJ databases">
        <title>Rubellicoccus peritrichatus gen. nov., sp. nov., isolated from an algae of coral reef tank.</title>
        <authorList>
            <person name="Luo J."/>
        </authorList>
    </citation>
    <scope>NUCLEOTIDE SEQUENCE [LARGE SCALE GENOMIC DNA]</scope>
    <source>
        <strain evidence="1 2">CR14</strain>
    </source>
</reference>
<name>A0AAQ3QX10_9BACT</name>
<keyword evidence="2" id="KW-1185">Reference proteome</keyword>
<accession>A0AAQ3QX10</accession>
<gene>
    <name evidence="1" type="ORF">RZN69_05375</name>
</gene>
<dbReference type="KEGG" id="puo:RZN69_05375"/>
<protein>
    <submittedName>
        <fullName evidence="1">Uncharacterized protein</fullName>
    </submittedName>
</protein>
<proteinExistence type="predicted"/>
<dbReference type="AlphaFoldDB" id="A0AAQ3QX10"/>
<dbReference type="Proteomes" id="UP001304300">
    <property type="component" value="Chromosome"/>
</dbReference>